<dbReference type="RefSeq" id="WP_125243432.1">
    <property type="nucleotide sequence ID" value="NZ_RSED01000008.1"/>
</dbReference>
<dbReference type="GO" id="GO:0016301">
    <property type="term" value="F:kinase activity"/>
    <property type="evidence" value="ECO:0007669"/>
    <property type="project" value="InterPro"/>
</dbReference>
<evidence type="ECO:0000259" key="4">
    <source>
        <dbReference type="Pfam" id="PF06414"/>
    </source>
</evidence>
<comment type="caution">
    <text evidence="5">The sequence shown here is derived from an EMBL/GenBank/DDBJ whole genome shotgun (WGS) entry which is preliminary data.</text>
</comment>
<dbReference type="PANTHER" id="PTHR39206:SF1">
    <property type="entry name" value="SLL8004 PROTEIN"/>
    <property type="match status" value="1"/>
</dbReference>
<dbReference type="InterPro" id="IPR027417">
    <property type="entry name" value="P-loop_NTPase"/>
</dbReference>
<evidence type="ECO:0000313" key="5">
    <source>
        <dbReference type="EMBL" id="RRS04028.1"/>
    </source>
</evidence>
<sequence>MASTDHTPRLFVLAGTNGAGKSSVGGATIRARGAQYFNPDEAAASIRRAQPHLSATQANSAAWHEGKRLLQHAIALGLDYNFETTLGGKSFAKLLEEAASKGFEVRVWYVGLASAEHHLARVKARVRKGGHDIPEADIRRRFDQSRLQLIQLLPVLTELRVYDNTAEADPHKGIAPKPQLLLHWQRDKAGRGAVRHPQDAAALADTPEWAKPVVMAAMKASLQAASPEPQTGPKAKAAVSPAAGPVADLKPAAKAERPKRSAPVSLKTVAPSPAGAPPKRNRPAK</sequence>
<dbReference type="EMBL" id="RSED01000008">
    <property type="protein sequence ID" value="RRS04028.1"/>
    <property type="molecule type" value="Genomic_DNA"/>
</dbReference>
<protein>
    <submittedName>
        <fullName evidence="5">ZTL protein</fullName>
    </submittedName>
</protein>
<feature type="domain" description="Zeta toxin" evidence="4">
    <location>
        <begin position="5"/>
        <end position="144"/>
    </location>
</feature>
<keyword evidence="2" id="KW-0067">ATP-binding</keyword>
<dbReference type="AlphaFoldDB" id="A0A426VBE4"/>
<evidence type="ECO:0000256" key="3">
    <source>
        <dbReference type="SAM" id="MobiDB-lite"/>
    </source>
</evidence>
<dbReference type="GO" id="GO:0005524">
    <property type="term" value="F:ATP binding"/>
    <property type="evidence" value="ECO:0007669"/>
    <property type="project" value="UniProtKB-KW"/>
</dbReference>
<keyword evidence="1" id="KW-0547">Nucleotide-binding</keyword>
<organism evidence="5 6">
    <name type="scientific">Aquabacterium soli</name>
    <dbReference type="NCBI Taxonomy" id="2493092"/>
    <lineage>
        <taxon>Bacteria</taxon>
        <taxon>Pseudomonadati</taxon>
        <taxon>Pseudomonadota</taxon>
        <taxon>Betaproteobacteria</taxon>
        <taxon>Burkholderiales</taxon>
        <taxon>Aquabacterium</taxon>
    </lineage>
</organism>
<dbReference type="Pfam" id="PF06414">
    <property type="entry name" value="Zeta_toxin"/>
    <property type="match status" value="1"/>
</dbReference>
<evidence type="ECO:0000256" key="1">
    <source>
        <dbReference type="ARBA" id="ARBA00022741"/>
    </source>
</evidence>
<proteinExistence type="predicted"/>
<name>A0A426VBE4_9BURK</name>
<gene>
    <name evidence="5" type="ORF">EIP75_11560</name>
</gene>
<accession>A0A426VBE4</accession>
<dbReference type="Proteomes" id="UP000269265">
    <property type="component" value="Unassembled WGS sequence"/>
</dbReference>
<reference evidence="5 6" key="1">
    <citation type="submission" date="2018-12" db="EMBL/GenBank/DDBJ databases">
        <title>The whole draft genome of Aquabacterium sp. SJQ9.</title>
        <authorList>
            <person name="Sun L."/>
            <person name="Gao X."/>
            <person name="Chen W."/>
            <person name="Huang K."/>
        </authorList>
    </citation>
    <scope>NUCLEOTIDE SEQUENCE [LARGE SCALE GENOMIC DNA]</scope>
    <source>
        <strain evidence="5 6">SJQ9</strain>
    </source>
</reference>
<evidence type="ECO:0000313" key="6">
    <source>
        <dbReference type="Proteomes" id="UP000269265"/>
    </source>
</evidence>
<evidence type="ECO:0000256" key="2">
    <source>
        <dbReference type="ARBA" id="ARBA00022840"/>
    </source>
</evidence>
<dbReference type="Gene3D" id="3.40.50.300">
    <property type="entry name" value="P-loop containing nucleotide triphosphate hydrolases"/>
    <property type="match status" value="1"/>
</dbReference>
<dbReference type="SUPFAM" id="SSF52540">
    <property type="entry name" value="P-loop containing nucleoside triphosphate hydrolases"/>
    <property type="match status" value="1"/>
</dbReference>
<dbReference type="PANTHER" id="PTHR39206">
    <property type="entry name" value="SLL8004 PROTEIN"/>
    <property type="match status" value="1"/>
</dbReference>
<dbReference type="OrthoDB" id="9791543at2"/>
<dbReference type="InterPro" id="IPR010488">
    <property type="entry name" value="Zeta_toxin_domain"/>
</dbReference>
<keyword evidence="6" id="KW-1185">Reference proteome</keyword>
<feature type="region of interest" description="Disordered" evidence="3">
    <location>
        <begin position="224"/>
        <end position="285"/>
    </location>
</feature>